<dbReference type="InterPro" id="IPR029058">
    <property type="entry name" value="AB_hydrolase_fold"/>
</dbReference>
<dbReference type="Gene3D" id="3.40.50.1820">
    <property type="entry name" value="alpha/beta hydrolase"/>
    <property type="match status" value="1"/>
</dbReference>
<keyword evidence="2" id="KW-0378">Hydrolase</keyword>
<dbReference type="EMBL" id="BBNS01000003">
    <property type="protein sequence ID" value="GAL69779.1"/>
    <property type="molecule type" value="Genomic_DNA"/>
</dbReference>
<evidence type="ECO:0000313" key="4">
    <source>
        <dbReference type="Proteomes" id="UP000029646"/>
    </source>
</evidence>
<dbReference type="PANTHER" id="PTHR46438">
    <property type="entry name" value="ALPHA/BETA-HYDROLASES SUPERFAMILY PROTEIN"/>
    <property type="match status" value="1"/>
</dbReference>
<reference evidence="5" key="1">
    <citation type="journal article" date="2014" name="Genome Announc.">
        <title>Draft Genome Sequence of Marine Flavobacterium Jejuia pallidilutea Strain 11shimoA1 and Pigmentation Mutants.</title>
        <authorList>
            <person name="Takatani N."/>
            <person name="Nakanishi M."/>
            <person name="Meirelles P."/>
            <person name="Mino S."/>
            <person name="Suda W."/>
            <person name="Oshima K."/>
            <person name="Hattori M."/>
            <person name="Ohkuma M."/>
            <person name="Hosokawa M."/>
            <person name="Miyashita K."/>
            <person name="Thompson F.L."/>
            <person name="Niwa A."/>
            <person name="Sawabe T."/>
            <person name="Sawabe T."/>
        </authorList>
    </citation>
    <scope>NUCLEOTIDE SEQUENCE [LARGE SCALE GENOMIC DNA]</scope>
    <source>
        <strain evidence="5">JCM 19538</strain>
    </source>
</reference>
<dbReference type="EMBL" id="BBNY01000090">
    <property type="protein sequence ID" value="GAL90834.1"/>
    <property type="molecule type" value="Genomic_DNA"/>
</dbReference>
<feature type="domain" description="AB hydrolase-1" evidence="1">
    <location>
        <begin position="75"/>
        <end position="168"/>
    </location>
</feature>
<keyword evidence="5" id="KW-1185">Reference proteome</keyword>
<accession>A0A090W2S6</accession>
<evidence type="ECO:0000313" key="2">
    <source>
        <dbReference type="EMBL" id="GAL69779.1"/>
    </source>
</evidence>
<dbReference type="SUPFAM" id="SSF53474">
    <property type="entry name" value="alpha/beta-Hydrolases"/>
    <property type="match status" value="1"/>
</dbReference>
<dbReference type="RefSeq" id="WP_042247832.1">
    <property type="nucleotide sequence ID" value="NZ_BBNS01000003.1"/>
</dbReference>
<name>A0A090W2S6_9FLAO</name>
<sequence length="274" mass="30898">MEKIIPKIIGAFINFIALFSPKYAAKLALQLFSTPRKGKLKASEAVFLKTAQHKDFQYTGFTIKTYKWSGTRSTILLAHGWESNAFRWKNLIELLSAKDYNIIALDAPAHGASGNKEFNAVLYSECINMVANYFKPNVIIGHSVGGMSTVFALNSFTINVERIILLGAPDAFISIFTNYENMMGYSKRTSNAIKNLIVKKFKHQPEHFSTSNFTSNLNIEGLIIHDKKDRIIPFNDAVKIHNKFKKAKLIETKGYGHGLKSKEVYNHILNFLNA</sequence>
<dbReference type="GO" id="GO:0016787">
    <property type="term" value="F:hydrolase activity"/>
    <property type="evidence" value="ECO:0007669"/>
    <property type="project" value="UniProtKB-KW"/>
</dbReference>
<evidence type="ECO:0000313" key="3">
    <source>
        <dbReference type="EMBL" id="GAL90834.1"/>
    </source>
</evidence>
<dbReference type="Pfam" id="PF12697">
    <property type="entry name" value="Abhydrolase_6"/>
    <property type="match status" value="1"/>
</dbReference>
<dbReference type="AlphaFoldDB" id="A0A090W2S6"/>
<dbReference type="Proteomes" id="UP000030184">
    <property type="component" value="Unassembled WGS sequence"/>
</dbReference>
<comment type="caution">
    <text evidence="2">The sequence shown here is derived from an EMBL/GenBank/DDBJ whole genome shotgun (WGS) entry which is preliminary data.</text>
</comment>
<evidence type="ECO:0000259" key="1">
    <source>
        <dbReference type="Pfam" id="PF12697"/>
    </source>
</evidence>
<dbReference type="OrthoDB" id="9785847at2"/>
<organism evidence="2 4">
    <name type="scientific">Jejuia pallidilutea</name>
    <dbReference type="NCBI Taxonomy" id="504487"/>
    <lineage>
        <taxon>Bacteria</taxon>
        <taxon>Pseudomonadati</taxon>
        <taxon>Bacteroidota</taxon>
        <taxon>Flavobacteriia</taxon>
        <taxon>Flavobacteriales</taxon>
        <taxon>Flavobacteriaceae</taxon>
        <taxon>Jejuia</taxon>
    </lineage>
</organism>
<evidence type="ECO:0000313" key="5">
    <source>
        <dbReference type="Proteomes" id="UP000030184"/>
    </source>
</evidence>
<dbReference type="PANTHER" id="PTHR46438:SF11">
    <property type="entry name" value="LIPASE-RELATED"/>
    <property type="match status" value="1"/>
</dbReference>
<dbReference type="Proteomes" id="UP000029646">
    <property type="component" value="Unassembled WGS sequence"/>
</dbReference>
<gene>
    <name evidence="2" type="ORF">JCM19302_674</name>
    <name evidence="3" type="ORF">JCM19538_892</name>
</gene>
<dbReference type="InterPro" id="IPR000073">
    <property type="entry name" value="AB_hydrolase_1"/>
</dbReference>
<proteinExistence type="predicted"/>
<protein>
    <submittedName>
        <fullName evidence="2">Hydrolase putative</fullName>
    </submittedName>
</protein>